<dbReference type="PANTHER" id="PTHR19288:SF90">
    <property type="entry name" value="OS08G0542600 PROTEIN"/>
    <property type="match status" value="1"/>
</dbReference>
<dbReference type="Proteomes" id="UP000634455">
    <property type="component" value="Unassembled WGS sequence"/>
</dbReference>
<dbReference type="PANTHER" id="PTHR19288">
    <property type="entry name" value="4-NITROPHENYLPHOSPHATASE-RELATED"/>
    <property type="match status" value="1"/>
</dbReference>
<keyword evidence="2" id="KW-1185">Reference proteome</keyword>
<proteinExistence type="predicted"/>
<dbReference type="NCBIfam" id="TIGR01459">
    <property type="entry name" value="HAD-SF-IIA-hyp4"/>
    <property type="match status" value="1"/>
</dbReference>
<accession>A0ABQ3D1A9</accession>
<reference evidence="2" key="1">
    <citation type="journal article" date="2019" name="Int. J. Syst. Evol. Microbiol.">
        <title>The Global Catalogue of Microorganisms (GCM) 10K type strain sequencing project: providing services to taxonomists for standard genome sequencing and annotation.</title>
        <authorList>
            <consortium name="The Broad Institute Genomics Platform"/>
            <consortium name="The Broad Institute Genome Sequencing Center for Infectious Disease"/>
            <person name="Wu L."/>
            <person name="Ma J."/>
        </authorList>
    </citation>
    <scope>NUCLEOTIDE SEQUENCE [LARGE SCALE GENOMIC DNA]</scope>
    <source>
        <strain evidence="2">KCTC 32465</strain>
    </source>
</reference>
<dbReference type="SUPFAM" id="SSF56784">
    <property type="entry name" value="HAD-like"/>
    <property type="match status" value="1"/>
</dbReference>
<evidence type="ECO:0000313" key="1">
    <source>
        <dbReference type="EMBL" id="GHA51910.1"/>
    </source>
</evidence>
<name>A0ABQ3D1A9_9RHOB</name>
<gene>
    <name evidence="1" type="ORF">GCM10008927_16790</name>
</gene>
<evidence type="ECO:0000313" key="2">
    <source>
        <dbReference type="Proteomes" id="UP000634455"/>
    </source>
</evidence>
<organism evidence="1 2">
    <name type="scientific">Paramylibacter ulvae</name>
    <dbReference type="NCBI Taxonomy" id="1651968"/>
    <lineage>
        <taxon>Bacteria</taxon>
        <taxon>Pseudomonadati</taxon>
        <taxon>Pseudomonadota</taxon>
        <taxon>Alphaproteobacteria</taxon>
        <taxon>Rhodobacterales</taxon>
        <taxon>Paracoccaceae</taxon>
        <taxon>Paramylibacter</taxon>
    </lineage>
</organism>
<protein>
    <submittedName>
        <fullName evidence="1">Haloacid dehalogenase</fullName>
    </submittedName>
</protein>
<dbReference type="Gene3D" id="3.40.50.1000">
    <property type="entry name" value="HAD superfamily/HAD-like"/>
    <property type="match status" value="2"/>
</dbReference>
<dbReference type="InterPro" id="IPR006357">
    <property type="entry name" value="HAD-SF_hydro_IIA"/>
</dbReference>
<dbReference type="CDD" id="cd07525">
    <property type="entry name" value="HAD_like"/>
    <property type="match status" value="1"/>
</dbReference>
<dbReference type="InterPro" id="IPR023214">
    <property type="entry name" value="HAD_sf"/>
</dbReference>
<comment type="caution">
    <text evidence="1">The sequence shown here is derived from an EMBL/GenBank/DDBJ whole genome shotgun (WGS) entry which is preliminary data.</text>
</comment>
<dbReference type="EMBL" id="BMZF01000003">
    <property type="protein sequence ID" value="GHA51910.1"/>
    <property type="molecule type" value="Genomic_DNA"/>
</dbReference>
<dbReference type="NCBIfam" id="TIGR01460">
    <property type="entry name" value="HAD-SF-IIA"/>
    <property type="match status" value="1"/>
</dbReference>
<dbReference type="RefSeq" id="WP_189640209.1">
    <property type="nucleotide sequence ID" value="NZ_BMZF01000003.1"/>
</dbReference>
<dbReference type="InterPro" id="IPR006356">
    <property type="entry name" value="HAD-SF_hydro_IIA_hyp3"/>
</dbReference>
<dbReference type="Pfam" id="PF13242">
    <property type="entry name" value="Hydrolase_like"/>
    <property type="match status" value="1"/>
</dbReference>
<dbReference type="Pfam" id="PF13344">
    <property type="entry name" value="Hydrolase_6"/>
    <property type="match status" value="1"/>
</dbReference>
<sequence length="294" mass="31777">MIQIIEKLSDVSDQYDAVFCDLWGCLHNGITPFPAAVKALEEFRDAGKTVILLTNSPRPGSSVVTQLDEMGVASDLYHDIVASGDAARAAMMSGAFGQKVYHIGPARDEGFFTGVGVEDFYQDSKVARVPLEDAEGIVCTGLFHDETETPDDYRAILLNAKNRGLALLCANPDIIVDRGEDRIYCAGALAQLYSEMGGESHYFGKPHPPIYTLAQQRLTEITGQIIDPKRILCIGDGISTDVRGALGEDMDSLFITGGLAASDTATTDQPNADQLEKFLSDAQLSPTYSIGYLR</sequence>
<dbReference type="InterPro" id="IPR036412">
    <property type="entry name" value="HAD-like_sf"/>
</dbReference>